<protein>
    <submittedName>
        <fullName evidence="3">Membrane glycoprotein UL144</fullName>
    </submittedName>
</protein>
<organism evidence="3">
    <name type="scientific">Simian cytomegalovirus (strain Colburn)</name>
    <dbReference type="NCBI Taxonomy" id="50292"/>
    <lineage>
        <taxon>Viruses</taxon>
        <taxon>Duplodnaviria</taxon>
        <taxon>Heunggongvirae</taxon>
        <taxon>Peploviricota</taxon>
        <taxon>Herviviricetes</taxon>
        <taxon>Herpesvirales</taxon>
        <taxon>Orthoherpesviridae</taxon>
        <taxon>Betaherpesvirinae</taxon>
        <taxon>Cytomegalovirus</taxon>
        <taxon>Cytomegalovirus cercopithecinebeta5</taxon>
    </lineage>
</organism>
<keyword evidence="1" id="KW-1133">Transmembrane helix</keyword>
<evidence type="ECO:0000313" key="3">
    <source>
        <dbReference type="EMBL" id="ACQ55273.1"/>
    </source>
</evidence>
<dbReference type="PROSITE" id="PS50050">
    <property type="entry name" value="TNFR_NGFR_2"/>
    <property type="match status" value="1"/>
</dbReference>
<dbReference type="GO" id="GO:0050830">
    <property type="term" value="P:defense response to Gram-positive bacterium"/>
    <property type="evidence" value="ECO:0007669"/>
    <property type="project" value="TreeGrafter"/>
</dbReference>
<dbReference type="EMBL" id="FJ883007">
    <property type="protein sequence ID" value="ACQ55273.1"/>
    <property type="molecule type" value="Genomic_DNA"/>
</dbReference>
<name>D2E318_SCMVC</name>
<dbReference type="SMART" id="SM00208">
    <property type="entry name" value="TNFR"/>
    <property type="match status" value="2"/>
</dbReference>
<feature type="domain" description="TNFR-Cys" evidence="2">
    <location>
        <begin position="59"/>
        <end position="98"/>
    </location>
</feature>
<organismHost>
    <name type="scientific">Macaca</name>
    <name type="common">macaques</name>
    <dbReference type="NCBI Taxonomy" id="9539"/>
</organismHost>
<evidence type="ECO:0000259" key="2">
    <source>
        <dbReference type="PROSITE" id="PS50050"/>
    </source>
</evidence>
<dbReference type="GO" id="GO:0050829">
    <property type="term" value="P:defense response to Gram-negative bacterium"/>
    <property type="evidence" value="ECO:0007669"/>
    <property type="project" value="TreeGrafter"/>
</dbReference>
<sequence>RNMLLLPVVWTVVVASGSAASPCKPNEYAVGSECCPKCGSTGYRVKTNCSEYTGTVCEPCPPGSYNNNTDRTNCTACDTCNASSVAVNNCTTTQNVRCRPINSTVTHLDARPSHHGGNHSWESDYDSTRDWWFILVFVVFLFSVILLILGCRLILLHTTYGKMLTAYMYERIT</sequence>
<feature type="transmembrane region" description="Helical" evidence="1">
    <location>
        <begin position="131"/>
        <end position="155"/>
    </location>
</feature>
<dbReference type="PANTHER" id="PTHR46838:SF1">
    <property type="entry name" value="TUMOR NECROSIS FACTOR RECEPTOR SUPERFAMILY MEMBER 14"/>
    <property type="match status" value="1"/>
</dbReference>
<proteinExistence type="predicted"/>
<accession>D2E318</accession>
<dbReference type="PROSITE" id="PS00652">
    <property type="entry name" value="TNFR_NGFR_1"/>
    <property type="match status" value="1"/>
</dbReference>
<keyword evidence="1" id="KW-0812">Transmembrane</keyword>
<dbReference type="PANTHER" id="PTHR46838">
    <property type="entry name" value="TUMOR NECROSIS FACTOR RECEPTOR SUPERFAMILY MEMBER 14"/>
    <property type="match status" value="1"/>
</dbReference>
<feature type="non-terminal residue" evidence="3">
    <location>
        <position position="1"/>
    </location>
</feature>
<dbReference type="GO" id="GO:0002720">
    <property type="term" value="P:positive regulation of cytokine production involved in immune response"/>
    <property type="evidence" value="ECO:0007669"/>
    <property type="project" value="TreeGrafter"/>
</dbReference>
<dbReference type="InterPro" id="IPR001368">
    <property type="entry name" value="TNFR/NGFR_Cys_rich_reg"/>
</dbReference>
<dbReference type="Gene3D" id="2.10.50.10">
    <property type="entry name" value="Tumor Necrosis Factor Receptor, subunit A, domain 2"/>
    <property type="match status" value="1"/>
</dbReference>
<evidence type="ECO:0000256" key="1">
    <source>
        <dbReference type="SAM" id="Phobius"/>
    </source>
</evidence>
<reference evidence="3" key="1">
    <citation type="journal article" date="2009" name="Virology">
        <title>Patterns of divergence in the vCXCL and vGPCR gene clusters in primate cytomegalovirus genomes.</title>
        <authorList>
            <person name="Alcendor D.J."/>
            <person name="Zong J."/>
            <person name="Dolan A."/>
            <person name="Gatherer D."/>
            <person name="Davison A.J."/>
            <person name="Hayward G.S."/>
        </authorList>
    </citation>
    <scope>NUCLEOTIDE SEQUENCE</scope>
    <source>
        <strain evidence="3">SA6</strain>
    </source>
</reference>
<keyword evidence="1" id="KW-0472">Membrane</keyword>
<dbReference type="SUPFAM" id="SSF57586">
    <property type="entry name" value="TNF receptor-like"/>
    <property type="match status" value="1"/>
</dbReference>